<evidence type="ECO:0000259" key="1">
    <source>
        <dbReference type="Pfam" id="PF07833"/>
    </source>
</evidence>
<accession>F8F617</accession>
<protein>
    <recommendedName>
        <fullName evidence="1">Copper amine oxidase-like N-terminal domain-containing protein</fullName>
    </recommendedName>
</protein>
<dbReference type="InterPro" id="IPR036582">
    <property type="entry name" value="Mao_N_sf"/>
</dbReference>
<evidence type="ECO:0000313" key="3">
    <source>
        <dbReference type="Proteomes" id="UP000006620"/>
    </source>
</evidence>
<organism evidence="2 3">
    <name type="scientific">Paenibacillus mucilaginosus (strain KNP414)</name>
    <dbReference type="NCBI Taxonomy" id="1036673"/>
    <lineage>
        <taxon>Bacteria</taxon>
        <taxon>Bacillati</taxon>
        <taxon>Bacillota</taxon>
        <taxon>Bacilli</taxon>
        <taxon>Bacillales</taxon>
        <taxon>Paenibacillaceae</taxon>
        <taxon>Paenibacillus</taxon>
    </lineage>
</organism>
<dbReference type="AlphaFoldDB" id="F8F617"/>
<dbReference type="RefSeq" id="WP_013917064.1">
    <property type="nucleotide sequence ID" value="NC_015690.1"/>
</dbReference>
<dbReference type="EMBL" id="CP002869">
    <property type="protein sequence ID" value="AEI41905.1"/>
    <property type="molecule type" value="Genomic_DNA"/>
</dbReference>
<name>F8F617_PAEMK</name>
<proteinExistence type="predicted"/>
<reference evidence="2 3" key="2">
    <citation type="journal article" date="2013" name="Genome Announc.">
        <title>Genome Sequence of Growth-Improving Paenibacillus mucilaginosus Strain KNP414.</title>
        <authorList>
            <person name="Lu J.J."/>
            <person name="Wang J.F."/>
            <person name="Hu X.F."/>
        </authorList>
    </citation>
    <scope>NUCLEOTIDE SEQUENCE [LARGE SCALE GENOMIC DNA]</scope>
    <source>
        <strain evidence="2 3">KNP414</strain>
    </source>
</reference>
<dbReference type="Proteomes" id="UP000006620">
    <property type="component" value="Chromosome"/>
</dbReference>
<dbReference type="PATRIC" id="fig|1036673.3.peg.3080"/>
<gene>
    <name evidence="2" type="ordered locus">KNP414_03347</name>
</gene>
<dbReference type="KEGG" id="pms:KNP414_03347"/>
<sequence>MIRQTVQGAAANVAAQLVPHFKLVDNGRLIDTSNDSPILYNEKTYVPLRLVSEALGYEVTWDGTVQAIHFNLPKASYPLLQNEGVELLSAEPKYEIMTALDSSRYLGSINLEIVYQIPEDLDREPIFTLEQLNKDQTVLTSDTELLNKKKGIHKTTVFADSISLPYKMEEGKEAAIKKMSADYFYRYKLK</sequence>
<dbReference type="SUPFAM" id="SSF55383">
    <property type="entry name" value="Copper amine oxidase, domain N"/>
    <property type="match status" value="1"/>
</dbReference>
<evidence type="ECO:0000313" key="2">
    <source>
        <dbReference type="EMBL" id="AEI41905.1"/>
    </source>
</evidence>
<feature type="domain" description="Copper amine oxidase-like N-terminal" evidence="1">
    <location>
        <begin position="26"/>
        <end position="70"/>
    </location>
</feature>
<reference evidence="3" key="1">
    <citation type="submission" date="2011-06" db="EMBL/GenBank/DDBJ databases">
        <title>Complete genome sequence of Paenibacillus mucilaginosus KNP414.</title>
        <authorList>
            <person name="Wang J."/>
            <person name="Hu S."/>
            <person name="Hu X."/>
            <person name="Zhang B."/>
            <person name="Dong D."/>
            <person name="Zhang S."/>
            <person name="Zhao K."/>
            <person name="Wu D."/>
        </authorList>
    </citation>
    <scope>NUCLEOTIDE SEQUENCE [LARGE SCALE GENOMIC DNA]</scope>
    <source>
        <strain evidence="3">KNP414</strain>
    </source>
</reference>
<dbReference type="InterPro" id="IPR012854">
    <property type="entry name" value="Cu_amine_oxidase-like_N"/>
</dbReference>
<dbReference type="Pfam" id="PF07833">
    <property type="entry name" value="Cu_amine_oxidN1"/>
    <property type="match status" value="1"/>
</dbReference>
<dbReference type="HOGENOM" id="CLU_1426737_0_0_9"/>